<dbReference type="InterPro" id="IPR006073">
    <property type="entry name" value="GTP-bd"/>
</dbReference>
<feature type="binding site" evidence="7">
    <location>
        <position position="250"/>
    </location>
    <ligand>
        <name>K(+)</name>
        <dbReference type="ChEBI" id="CHEBI:29103"/>
    </ligand>
</feature>
<sequence length="497" mass="54528">MSTICAISTPGGVGGIAVVRISGPEAIDIADRLWLGKSLKQCDSHTAHLGWITDSNGEKLDQGVATIFRGPRSFTGEDTVEFSIHGSLYIQRELLNALLANGCRMAEAGEFTRRAFTSGQIDLAEAEAVADVIASTSRASHRLAVSQMKGDFSQRIEHLRESLLDLASLLELELDFSDQEVEFASRERLMQIAIAVKDTVNTLAGTFHRGQAFRTGIPTAIVGATNVGKSTLLNRLLHDDRAIVSDIHGTTRDTIEDTTEIGGVIFRFIDTAGLRDTSDTIEAMGINRSIQRIRNASIIILVADSTRPETLSEAWHRIEDTLSDRNNASQPYPTLLLLWNKTDINNNQPAITTEESSEIPENKTNSNGKQSQNRYNSDEIEQRIKDFCKINGMELHHAHYSAKTGEGCDIEDVLMKCAATDMLNNSDIIVTNARHYQSLINALDSISRVIDGLNTNIPPEFVAQDLRQTLTSLGEITGTISTPQILSSIFSRFCIGK</sequence>
<dbReference type="InterPro" id="IPR018948">
    <property type="entry name" value="GTP-bd_TrmE_N"/>
</dbReference>
<dbReference type="Pfam" id="PF01926">
    <property type="entry name" value="MMR_HSR1"/>
    <property type="match status" value="1"/>
</dbReference>
<feature type="binding site" evidence="7">
    <location>
        <position position="226"/>
    </location>
    <ligand>
        <name>K(+)</name>
        <dbReference type="ChEBI" id="CHEBI:29103"/>
    </ligand>
</feature>
<dbReference type="NCBIfam" id="TIGR00231">
    <property type="entry name" value="small_GTP"/>
    <property type="match status" value="1"/>
</dbReference>
<keyword evidence="7" id="KW-0963">Cytoplasm</keyword>
<keyword evidence="6 7" id="KW-0342">GTP-binding</keyword>
<comment type="subunit">
    <text evidence="7">Homodimer. Heterotetramer of two MnmE and two MnmG subunits.</text>
</comment>
<dbReference type="CDD" id="cd14858">
    <property type="entry name" value="TrmE_N"/>
    <property type="match status" value="1"/>
</dbReference>
<feature type="binding site" evidence="7">
    <location>
        <position position="230"/>
    </location>
    <ligand>
        <name>Mg(2+)</name>
        <dbReference type="ChEBI" id="CHEBI:18420"/>
    </ligand>
</feature>
<dbReference type="EC" id="3.6.-.-" evidence="7"/>
<dbReference type="InterPro" id="IPR027368">
    <property type="entry name" value="MnmE_dom2"/>
</dbReference>
<feature type="region of interest" description="Disordered" evidence="9">
    <location>
        <begin position="351"/>
        <end position="376"/>
    </location>
</feature>
<dbReference type="GO" id="GO:0030488">
    <property type="term" value="P:tRNA methylation"/>
    <property type="evidence" value="ECO:0007669"/>
    <property type="project" value="TreeGrafter"/>
</dbReference>
<comment type="cofactor">
    <cofactor evidence="7">
        <name>K(+)</name>
        <dbReference type="ChEBI" id="CHEBI:29103"/>
    </cofactor>
    <text evidence="7">Binds 1 potassium ion per subunit.</text>
</comment>
<feature type="binding site" evidence="7">
    <location>
        <position position="247"/>
    </location>
    <ligand>
        <name>K(+)</name>
        <dbReference type="ChEBI" id="CHEBI:29103"/>
    </ligand>
</feature>
<dbReference type="Gene3D" id="3.30.1360.120">
    <property type="entry name" value="Probable tRNA modification gtpase trme, domain 1"/>
    <property type="match status" value="1"/>
</dbReference>
<dbReference type="GO" id="GO:0005525">
    <property type="term" value="F:GTP binding"/>
    <property type="evidence" value="ECO:0007669"/>
    <property type="project" value="UniProtKB-UniRule"/>
</dbReference>
<dbReference type="GO" id="GO:0005829">
    <property type="term" value="C:cytosol"/>
    <property type="evidence" value="ECO:0007669"/>
    <property type="project" value="TreeGrafter"/>
</dbReference>
<dbReference type="KEGG" id="pary:A4V02_05405"/>
<feature type="binding site" evidence="7">
    <location>
        <begin position="245"/>
        <end position="251"/>
    </location>
    <ligand>
        <name>GTP</name>
        <dbReference type="ChEBI" id="CHEBI:37565"/>
    </ligand>
</feature>
<comment type="function">
    <text evidence="7">Exhibits a very high intrinsic GTPase hydrolysis rate. Involved in the addition of a carboxymethylaminomethyl (cmnm) group at the wobble position (U34) of certain tRNAs, forming tRNA-cmnm(5)s(2)U34.</text>
</comment>
<keyword evidence="7" id="KW-0378">Hydrolase</keyword>
<gene>
    <name evidence="7" type="primary">mnmE</name>
    <name evidence="7" type="synonym">trmE</name>
    <name evidence="11" type="ORF">A4V02_05405</name>
</gene>
<evidence type="ECO:0000259" key="10">
    <source>
        <dbReference type="PROSITE" id="PS51709"/>
    </source>
</evidence>
<dbReference type="EMBL" id="CP015402">
    <property type="protein sequence ID" value="ANU63212.1"/>
    <property type="molecule type" value="Genomic_DNA"/>
</dbReference>
<evidence type="ECO:0000256" key="4">
    <source>
        <dbReference type="ARBA" id="ARBA00022842"/>
    </source>
</evidence>
<dbReference type="InterPro" id="IPR005225">
    <property type="entry name" value="Small_GTP-bd"/>
</dbReference>
<evidence type="ECO:0000313" key="12">
    <source>
        <dbReference type="Proteomes" id="UP000186351"/>
    </source>
</evidence>
<dbReference type="SUPFAM" id="SSF52540">
    <property type="entry name" value="P-loop containing nucleoside triphosphate hydrolases"/>
    <property type="match status" value="1"/>
</dbReference>
<evidence type="ECO:0000256" key="1">
    <source>
        <dbReference type="ARBA" id="ARBA00011043"/>
    </source>
</evidence>
<protein>
    <recommendedName>
        <fullName evidence="7">tRNA modification GTPase MnmE</fullName>
        <ecNumber evidence="7">3.6.-.-</ecNumber>
    </recommendedName>
</protein>
<name>A0A1B1S8V0_9BACT</name>
<feature type="binding site" evidence="7">
    <location>
        <begin position="226"/>
        <end position="231"/>
    </location>
    <ligand>
        <name>GTP</name>
        <dbReference type="ChEBI" id="CHEBI:37565"/>
    </ligand>
</feature>
<dbReference type="InterPro" id="IPR025867">
    <property type="entry name" value="MnmE_helical"/>
</dbReference>
<dbReference type="OrthoDB" id="9805918at2"/>
<dbReference type="GO" id="GO:0002098">
    <property type="term" value="P:tRNA wobble uridine modification"/>
    <property type="evidence" value="ECO:0007669"/>
    <property type="project" value="TreeGrafter"/>
</dbReference>
<dbReference type="AlphaFoldDB" id="A0A1B1S8V0"/>
<dbReference type="SUPFAM" id="SSF116878">
    <property type="entry name" value="TrmE connector domain"/>
    <property type="match status" value="1"/>
</dbReference>
<dbReference type="InterPro" id="IPR031168">
    <property type="entry name" value="G_TrmE"/>
</dbReference>
<dbReference type="NCBIfam" id="TIGR00450">
    <property type="entry name" value="mnmE_trmE_thdF"/>
    <property type="match status" value="1"/>
</dbReference>
<dbReference type="RefSeq" id="WP_068960566.1">
    <property type="nucleotide sequence ID" value="NZ_CAJTAP010000037.1"/>
</dbReference>
<feature type="binding site" evidence="7">
    <location>
        <position position="245"/>
    </location>
    <ligand>
        <name>K(+)</name>
        <dbReference type="ChEBI" id="CHEBI:29103"/>
    </ligand>
</feature>
<dbReference type="HAMAP" id="MF_00379">
    <property type="entry name" value="GTPase_MnmE"/>
    <property type="match status" value="1"/>
</dbReference>
<comment type="subcellular location">
    <subcellularLocation>
        <location evidence="7">Cytoplasm</location>
    </subcellularLocation>
</comment>
<dbReference type="InterPro" id="IPR027266">
    <property type="entry name" value="TrmE/GcvT-like"/>
</dbReference>
<feature type="binding site" evidence="7">
    <location>
        <begin position="270"/>
        <end position="273"/>
    </location>
    <ligand>
        <name>GTP</name>
        <dbReference type="ChEBI" id="CHEBI:37565"/>
    </ligand>
</feature>
<evidence type="ECO:0000256" key="7">
    <source>
        <dbReference type="HAMAP-Rule" id="MF_00379"/>
    </source>
</evidence>
<dbReference type="CDD" id="cd04164">
    <property type="entry name" value="trmE"/>
    <property type="match status" value="1"/>
</dbReference>
<evidence type="ECO:0000256" key="6">
    <source>
        <dbReference type="ARBA" id="ARBA00023134"/>
    </source>
</evidence>
<dbReference type="PANTHER" id="PTHR42714:SF2">
    <property type="entry name" value="TRNA MODIFICATION GTPASE GTPBP3, MITOCHONDRIAL"/>
    <property type="match status" value="1"/>
</dbReference>
<dbReference type="Pfam" id="PF12631">
    <property type="entry name" value="MnmE_helical"/>
    <property type="match status" value="1"/>
</dbReference>
<dbReference type="PROSITE" id="PS51709">
    <property type="entry name" value="G_TRME"/>
    <property type="match status" value="1"/>
</dbReference>
<dbReference type="GeneID" id="65536285"/>
<evidence type="ECO:0000256" key="5">
    <source>
        <dbReference type="ARBA" id="ARBA00022958"/>
    </source>
</evidence>
<keyword evidence="4 7" id="KW-0460">Magnesium</keyword>
<evidence type="ECO:0000313" key="11">
    <source>
        <dbReference type="EMBL" id="ANU63212.1"/>
    </source>
</evidence>
<dbReference type="InterPro" id="IPR027417">
    <property type="entry name" value="P-loop_NTPase"/>
</dbReference>
<keyword evidence="2 7" id="KW-0819">tRNA processing</keyword>
<reference evidence="12" key="1">
    <citation type="submission" date="2016-04" db="EMBL/GenBank/DDBJ databases">
        <title>Complete Genome Sequences of Twelve Strains of a Stable Defined Moderately Diverse Mouse Microbiota 2 (sDMDMm2).</title>
        <authorList>
            <person name="Uchimura Y."/>
            <person name="Wyss M."/>
            <person name="Brugiroux S."/>
            <person name="Limenitakis J.P."/>
            <person name="Stecher B."/>
            <person name="McCoy K.D."/>
            <person name="Macpherson A.J."/>
        </authorList>
    </citation>
    <scope>NUCLEOTIDE SEQUENCE [LARGE SCALE GENOMIC DNA]</scope>
    <source>
        <strain evidence="12">YL27</strain>
    </source>
</reference>
<keyword evidence="7" id="KW-0479">Metal-binding</keyword>
<accession>A0A1B1S8V0</accession>
<dbReference type="SUPFAM" id="SSF103025">
    <property type="entry name" value="Folate-binding domain"/>
    <property type="match status" value="1"/>
</dbReference>
<organism evidence="11 12">
    <name type="scientific">Muribaculum intestinale</name>
    <dbReference type="NCBI Taxonomy" id="1796646"/>
    <lineage>
        <taxon>Bacteria</taxon>
        <taxon>Pseudomonadati</taxon>
        <taxon>Bacteroidota</taxon>
        <taxon>Bacteroidia</taxon>
        <taxon>Bacteroidales</taxon>
        <taxon>Muribaculaceae</taxon>
        <taxon>Muribaculum</taxon>
    </lineage>
</organism>
<dbReference type="GO" id="GO:0046872">
    <property type="term" value="F:metal ion binding"/>
    <property type="evidence" value="ECO:0007669"/>
    <property type="project" value="UniProtKB-KW"/>
</dbReference>
<dbReference type="Gene3D" id="3.40.50.300">
    <property type="entry name" value="P-loop containing nucleotide triphosphate hydrolases"/>
    <property type="match status" value="1"/>
</dbReference>
<keyword evidence="5 7" id="KW-0630">Potassium</keyword>
<feature type="domain" description="TrmE-type G" evidence="10">
    <location>
        <begin position="216"/>
        <end position="389"/>
    </location>
</feature>
<keyword evidence="3 7" id="KW-0547">Nucleotide-binding</keyword>
<dbReference type="Proteomes" id="UP000186351">
    <property type="component" value="Chromosome"/>
</dbReference>
<dbReference type="Gene3D" id="1.20.120.430">
    <property type="entry name" value="tRNA modification GTPase MnmE domain 2"/>
    <property type="match status" value="1"/>
</dbReference>
<keyword evidence="12" id="KW-1185">Reference proteome</keyword>
<feature type="binding site" evidence="7">
    <location>
        <position position="251"/>
    </location>
    <ligand>
        <name>Mg(2+)</name>
        <dbReference type="ChEBI" id="CHEBI:18420"/>
    </ligand>
</feature>
<dbReference type="InterPro" id="IPR004520">
    <property type="entry name" value="GTPase_MnmE"/>
</dbReference>
<dbReference type="Pfam" id="PF10396">
    <property type="entry name" value="TrmE_N"/>
    <property type="match status" value="1"/>
</dbReference>
<comment type="similarity">
    <text evidence="1 7 8">Belongs to the TRAFAC class TrmE-Era-EngA-EngB-Septin-like GTPase superfamily. TrmE GTPase family.</text>
</comment>
<evidence type="ECO:0000256" key="9">
    <source>
        <dbReference type="SAM" id="MobiDB-lite"/>
    </source>
</evidence>
<comment type="caution">
    <text evidence="7">Lacks conserved residue(s) required for the propagation of feature annotation.</text>
</comment>
<dbReference type="STRING" id="1796646.A4V02_05405"/>
<dbReference type="PANTHER" id="PTHR42714">
    <property type="entry name" value="TRNA MODIFICATION GTPASE GTPBP3"/>
    <property type="match status" value="1"/>
</dbReference>
<feature type="compositionally biased region" description="Polar residues" evidence="9">
    <location>
        <begin position="362"/>
        <end position="375"/>
    </location>
</feature>
<evidence type="ECO:0000256" key="2">
    <source>
        <dbReference type="ARBA" id="ARBA00022694"/>
    </source>
</evidence>
<dbReference type="GO" id="GO:0003924">
    <property type="term" value="F:GTPase activity"/>
    <property type="evidence" value="ECO:0007669"/>
    <property type="project" value="UniProtKB-UniRule"/>
</dbReference>
<proteinExistence type="inferred from homology"/>
<evidence type="ECO:0000256" key="3">
    <source>
        <dbReference type="ARBA" id="ARBA00022741"/>
    </source>
</evidence>
<accession>A0A1Z2XJU3</accession>
<evidence type="ECO:0000256" key="8">
    <source>
        <dbReference type="RuleBase" id="RU003313"/>
    </source>
</evidence>